<dbReference type="InterPro" id="IPR006464">
    <property type="entry name" value="AcTrfase_RimI/Ard1"/>
</dbReference>
<feature type="active site" description="Proton acceptor" evidence="1">
    <location>
        <position position="106"/>
    </location>
</feature>
<keyword evidence="1 2" id="KW-0963">Cytoplasm</keyword>
<comment type="caution">
    <text evidence="4">The sequence shown here is derived from an EMBL/GenBank/DDBJ whole genome shotgun (WGS) entry which is preliminary data.</text>
</comment>
<feature type="binding site" evidence="1">
    <location>
        <begin position="72"/>
        <end position="74"/>
    </location>
    <ligand>
        <name>acetyl-CoA</name>
        <dbReference type="ChEBI" id="CHEBI:57288"/>
    </ligand>
</feature>
<comment type="similarity">
    <text evidence="1 2">Belongs to the acetyltransferase family. RimI subfamily.</text>
</comment>
<gene>
    <name evidence="1 4" type="primary">rimI</name>
    <name evidence="4" type="ORF">WG929_19225</name>
</gene>
<feature type="binding site" evidence="1">
    <location>
        <position position="111"/>
    </location>
    <ligand>
        <name>acetyl-CoA</name>
        <dbReference type="ChEBI" id="CHEBI:57288"/>
    </ligand>
</feature>
<dbReference type="PROSITE" id="PS51186">
    <property type="entry name" value="GNAT"/>
    <property type="match status" value="1"/>
</dbReference>
<keyword evidence="4" id="KW-0689">Ribosomal protein</keyword>
<evidence type="ECO:0000256" key="1">
    <source>
        <dbReference type="HAMAP-Rule" id="MF_02210"/>
    </source>
</evidence>
<dbReference type="HAMAP" id="MF_02210">
    <property type="entry name" value="RimI"/>
    <property type="match status" value="1"/>
</dbReference>
<dbReference type="Proteomes" id="UP001620597">
    <property type="component" value="Unassembled WGS sequence"/>
</dbReference>
<evidence type="ECO:0000256" key="2">
    <source>
        <dbReference type="RuleBase" id="RU363094"/>
    </source>
</evidence>
<dbReference type="EC" id="2.3.1.266" evidence="1 2"/>
<comment type="caution">
    <text evidence="1">Lacks conserved residue(s) required for the propagation of feature annotation.</text>
</comment>
<keyword evidence="4" id="KW-0687">Ribonucleoprotein</keyword>
<evidence type="ECO:0000259" key="3">
    <source>
        <dbReference type="PROSITE" id="PS51186"/>
    </source>
</evidence>
<dbReference type="InterPro" id="IPR000182">
    <property type="entry name" value="GNAT_dom"/>
</dbReference>
<keyword evidence="5" id="KW-1185">Reference proteome</keyword>
<dbReference type="RefSeq" id="WP_416207388.1">
    <property type="nucleotide sequence ID" value="NZ_JBBKTX010000033.1"/>
</dbReference>
<evidence type="ECO:0000313" key="5">
    <source>
        <dbReference type="Proteomes" id="UP001620597"/>
    </source>
</evidence>
<accession>A0ABW8NNH5</accession>
<dbReference type="InterPro" id="IPR043690">
    <property type="entry name" value="RimI"/>
</dbReference>
<keyword evidence="1 4" id="KW-0012">Acyltransferase</keyword>
<keyword evidence="1 4" id="KW-0808">Transferase</keyword>
<feature type="domain" description="N-acetyltransferase" evidence="3">
    <location>
        <begin position="5"/>
        <end position="150"/>
    </location>
</feature>
<comment type="subcellular location">
    <subcellularLocation>
        <location evidence="1 2">Cytoplasm</location>
    </subcellularLocation>
</comment>
<sequence>MSNSVRIVAASPEDLQALMAIEQRCQSHPWSNAVMVRYLNKKQVVWRLELTESIVGFAVVTQVAGEAELLDIAIHPDYQGHGLGQQLLQHLLDMVAANGNERMFLEVRESNRAAIAVYEKLGFCQVGVRSNYYPAKQGREDALMYCQELIV</sequence>
<dbReference type="NCBIfam" id="TIGR01575">
    <property type="entry name" value="rimI"/>
    <property type="match status" value="1"/>
</dbReference>
<name>A0ABW8NNH5_9GAMM</name>
<dbReference type="GO" id="GO:0008999">
    <property type="term" value="F:protein-N-terminal-alanine acetyltransferase activity"/>
    <property type="evidence" value="ECO:0007669"/>
    <property type="project" value="UniProtKB-EC"/>
</dbReference>
<dbReference type="InterPro" id="IPR016181">
    <property type="entry name" value="Acyl_CoA_acyltransferase"/>
</dbReference>
<dbReference type="PANTHER" id="PTHR43617:SF35">
    <property type="entry name" value="[RIBOSOMAL PROTEIN BS18]-ALANINE N-ACETYLTRANSFERASE"/>
    <property type="match status" value="1"/>
</dbReference>
<proteinExistence type="inferred from homology"/>
<dbReference type="GO" id="GO:0005840">
    <property type="term" value="C:ribosome"/>
    <property type="evidence" value="ECO:0007669"/>
    <property type="project" value="UniProtKB-KW"/>
</dbReference>
<comment type="catalytic activity">
    <reaction evidence="1 2">
        <text>N-terminal L-alanyl-[ribosomal protein bS18] + acetyl-CoA = N-terminal N(alpha)-acetyl-L-alanyl-[ribosomal protein bS18] + CoA + H(+)</text>
        <dbReference type="Rhea" id="RHEA:43756"/>
        <dbReference type="Rhea" id="RHEA-COMP:10676"/>
        <dbReference type="Rhea" id="RHEA-COMP:10677"/>
        <dbReference type="ChEBI" id="CHEBI:15378"/>
        <dbReference type="ChEBI" id="CHEBI:57287"/>
        <dbReference type="ChEBI" id="CHEBI:57288"/>
        <dbReference type="ChEBI" id="CHEBI:64718"/>
        <dbReference type="ChEBI" id="CHEBI:83683"/>
        <dbReference type="EC" id="2.3.1.266"/>
    </reaction>
</comment>
<reference evidence="4 5" key="1">
    <citation type="submission" date="2024-03" db="EMBL/GenBank/DDBJ databases">
        <title>High-quality draft genome sequence of Oceanobacter sp. wDCs-4.</title>
        <authorList>
            <person name="Dong C."/>
        </authorList>
    </citation>
    <scope>NUCLEOTIDE SEQUENCE [LARGE SCALE GENOMIC DNA]</scope>
    <source>
        <strain evidence="5">wDCs-4</strain>
    </source>
</reference>
<dbReference type="Pfam" id="PF00583">
    <property type="entry name" value="Acetyltransf_1"/>
    <property type="match status" value="1"/>
</dbReference>
<evidence type="ECO:0000313" key="4">
    <source>
        <dbReference type="EMBL" id="MFK4754543.1"/>
    </source>
</evidence>
<feature type="active site" description="Proton donor" evidence="1">
    <location>
        <position position="118"/>
    </location>
</feature>
<dbReference type="EMBL" id="JBBKTX010000033">
    <property type="protein sequence ID" value="MFK4754543.1"/>
    <property type="molecule type" value="Genomic_DNA"/>
</dbReference>
<dbReference type="SUPFAM" id="SSF55729">
    <property type="entry name" value="Acyl-CoA N-acyltransferases (Nat)"/>
    <property type="match status" value="1"/>
</dbReference>
<dbReference type="InterPro" id="IPR050276">
    <property type="entry name" value="MshD_Acetyltransferase"/>
</dbReference>
<organism evidence="4 5">
    <name type="scientific">Oceanobacter antarcticus</name>
    <dbReference type="NCBI Taxonomy" id="3133425"/>
    <lineage>
        <taxon>Bacteria</taxon>
        <taxon>Pseudomonadati</taxon>
        <taxon>Pseudomonadota</taxon>
        <taxon>Gammaproteobacteria</taxon>
        <taxon>Oceanospirillales</taxon>
        <taxon>Oceanospirillaceae</taxon>
        <taxon>Oceanobacter</taxon>
    </lineage>
</organism>
<dbReference type="Gene3D" id="3.40.630.30">
    <property type="match status" value="1"/>
</dbReference>
<comment type="function">
    <text evidence="1 2">Acetylates the N-terminal alanine of ribosomal protein bS18.</text>
</comment>
<protein>
    <recommendedName>
        <fullName evidence="1 2">[Ribosomal protein bS18]-alanine N-acetyltransferase</fullName>
        <ecNumber evidence="1 2">2.3.1.266</ecNumber>
    </recommendedName>
</protein>
<dbReference type="PANTHER" id="PTHR43617">
    <property type="entry name" value="L-AMINO ACID N-ACETYLTRANSFERASE"/>
    <property type="match status" value="1"/>
</dbReference>